<keyword evidence="1" id="KW-0274">FAD</keyword>
<dbReference type="Pfam" id="PF03450">
    <property type="entry name" value="CO_deh_flav_C"/>
    <property type="match status" value="1"/>
</dbReference>
<evidence type="ECO:0000256" key="1">
    <source>
        <dbReference type="ARBA" id="ARBA00022827"/>
    </source>
</evidence>
<dbReference type="InterPro" id="IPR036318">
    <property type="entry name" value="FAD-bd_PCMH-like_sf"/>
</dbReference>
<dbReference type="SMART" id="SM01092">
    <property type="entry name" value="CO_deh_flav_C"/>
    <property type="match status" value="1"/>
</dbReference>
<dbReference type="InterPro" id="IPR016166">
    <property type="entry name" value="FAD-bd_PCMH"/>
</dbReference>
<reference evidence="3 4" key="1">
    <citation type="submission" date="2016-10" db="EMBL/GenBank/DDBJ databases">
        <authorList>
            <person name="de Groot N.N."/>
        </authorList>
    </citation>
    <scope>NUCLEOTIDE SEQUENCE [LARGE SCALE GENOMIC DNA]</scope>
    <source>
        <strain evidence="3 4">GAS232</strain>
    </source>
</reference>
<dbReference type="PANTHER" id="PTHR42659">
    <property type="entry name" value="XANTHINE DEHYDROGENASE SUBUNIT C-RELATED"/>
    <property type="match status" value="1"/>
</dbReference>
<feature type="domain" description="FAD-binding PCMH-type" evidence="2">
    <location>
        <begin position="1"/>
        <end position="228"/>
    </location>
</feature>
<dbReference type="PROSITE" id="PS51387">
    <property type="entry name" value="FAD_PCMH"/>
    <property type="match status" value="1"/>
</dbReference>
<dbReference type="AlphaFoldDB" id="A0A1G7H820"/>
<organism evidence="3 4">
    <name type="scientific">Terriglobus roseus</name>
    <dbReference type="NCBI Taxonomy" id="392734"/>
    <lineage>
        <taxon>Bacteria</taxon>
        <taxon>Pseudomonadati</taxon>
        <taxon>Acidobacteriota</taxon>
        <taxon>Terriglobia</taxon>
        <taxon>Terriglobales</taxon>
        <taxon>Acidobacteriaceae</taxon>
        <taxon>Terriglobus</taxon>
    </lineage>
</organism>
<evidence type="ECO:0000313" key="3">
    <source>
        <dbReference type="EMBL" id="SDE96590.1"/>
    </source>
</evidence>
<proteinExistence type="predicted"/>
<dbReference type="InterPro" id="IPR051312">
    <property type="entry name" value="Diverse_Substr_Oxidored"/>
</dbReference>
<keyword evidence="4" id="KW-1185">Reference proteome</keyword>
<accession>A0A1G7H820</accession>
<dbReference type="OrthoDB" id="9774454at2"/>
<name>A0A1G7H820_9BACT</name>
<evidence type="ECO:0000259" key="2">
    <source>
        <dbReference type="PROSITE" id="PS51387"/>
    </source>
</evidence>
<evidence type="ECO:0000313" key="4">
    <source>
        <dbReference type="Proteomes" id="UP000182427"/>
    </source>
</evidence>
<dbReference type="GO" id="GO:0071949">
    <property type="term" value="F:FAD binding"/>
    <property type="evidence" value="ECO:0007669"/>
    <property type="project" value="InterPro"/>
</dbReference>
<dbReference type="InterPro" id="IPR016169">
    <property type="entry name" value="FAD-bd_PCMH_sub2"/>
</dbReference>
<dbReference type="Gene3D" id="3.30.390.50">
    <property type="entry name" value="CO dehydrogenase flavoprotein, C-terminal domain"/>
    <property type="match status" value="1"/>
</dbReference>
<dbReference type="Proteomes" id="UP000182427">
    <property type="component" value="Chromosome I"/>
</dbReference>
<dbReference type="InterPro" id="IPR005107">
    <property type="entry name" value="CO_DH_flav_C"/>
</dbReference>
<dbReference type="RefSeq" id="WP_083344153.1">
    <property type="nucleotide sequence ID" value="NZ_LT629690.1"/>
</dbReference>
<dbReference type="InterPro" id="IPR016167">
    <property type="entry name" value="FAD-bd_PCMH_sub1"/>
</dbReference>
<dbReference type="InterPro" id="IPR002346">
    <property type="entry name" value="Mopterin_DH_FAD-bd"/>
</dbReference>
<dbReference type="SUPFAM" id="SSF56176">
    <property type="entry name" value="FAD-binding/transporter-associated domain-like"/>
    <property type="match status" value="1"/>
</dbReference>
<gene>
    <name evidence="3" type="ORF">SAMN05444167_0955</name>
</gene>
<dbReference type="Gene3D" id="3.30.465.10">
    <property type="match status" value="2"/>
</dbReference>
<dbReference type="InterPro" id="IPR036683">
    <property type="entry name" value="CO_DH_flav_C_dom_sf"/>
</dbReference>
<sequence>MHPFDLITAGSVPEAVKAQASSSTAQQGAPVRFIAGGTNLVDYMKLNVETPRQLVDINNLPLDTVEPLTDGGLRIGALARNSVVANHDAVKQRYPVLSQAILSGASTQLRNMATTAGNLLQKTRCVYYRDTAFGCNKREPGSGCPAIGGHNRMLAILGTSDQCIATNPSDQNVALTALEAVIHITGSKGDRTVPITQFYLLPGTTPNRETVLEPGDLITYISLPAPIPGSKGYYLKLRDRASYEFALSSAAVILKTTNGHIDFIRVALGGVGTVPWRSPEAEHFLRGKSPTSANFRGAADVALRNARSQSQNGFKIELAKRCLTHALTQAVAQA</sequence>
<protein>
    <submittedName>
        <fullName evidence="3">Xanthine dehydrogenase YagS FAD-binding subunit</fullName>
    </submittedName>
</protein>
<dbReference type="GO" id="GO:0016491">
    <property type="term" value="F:oxidoreductase activity"/>
    <property type="evidence" value="ECO:0007669"/>
    <property type="project" value="InterPro"/>
</dbReference>
<dbReference type="SUPFAM" id="SSF55447">
    <property type="entry name" value="CO dehydrogenase flavoprotein C-terminal domain-like"/>
    <property type="match status" value="1"/>
</dbReference>
<dbReference type="Pfam" id="PF00941">
    <property type="entry name" value="FAD_binding_5"/>
    <property type="match status" value="1"/>
</dbReference>
<dbReference type="PANTHER" id="PTHR42659:SF1">
    <property type="entry name" value="OXIDOREDUCTASE"/>
    <property type="match status" value="1"/>
</dbReference>
<dbReference type="Gene3D" id="3.30.43.10">
    <property type="entry name" value="Uridine Diphospho-n-acetylenolpyruvylglucosamine Reductase, domain 2"/>
    <property type="match status" value="1"/>
</dbReference>
<dbReference type="EMBL" id="LT629690">
    <property type="protein sequence ID" value="SDE96590.1"/>
    <property type="molecule type" value="Genomic_DNA"/>
</dbReference>
<keyword evidence="1" id="KW-0285">Flavoprotein</keyword>